<reference evidence="2" key="2">
    <citation type="submission" date="2015-01" db="EMBL/GenBank/DDBJ databases">
        <title>Evolutionary Origins and Diversification of the Mycorrhizal Mutualists.</title>
        <authorList>
            <consortium name="DOE Joint Genome Institute"/>
            <consortium name="Mycorrhizal Genomics Consortium"/>
            <person name="Kohler A."/>
            <person name="Kuo A."/>
            <person name="Nagy L.G."/>
            <person name="Floudas D."/>
            <person name="Copeland A."/>
            <person name="Barry K.W."/>
            <person name="Cichocki N."/>
            <person name="Veneault-Fourrey C."/>
            <person name="LaButti K."/>
            <person name="Lindquist E.A."/>
            <person name="Lipzen A."/>
            <person name="Lundell T."/>
            <person name="Morin E."/>
            <person name="Murat C."/>
            <person name="Riley R."/>
            <person name="Ohm R."/>
            <person name="Sun H."/>
            <person name="Tunlid A."/>
            <person name="Henrissat B."/>
            <person name="Grigoriev I.V."/>
            <person name="Hibbett D.S."/>
            <person name="Martin F."/>
        </authorList>
    </citation>
    <scope>NUCLEOTIDE SEQUENCE [LARGE SCALE GENOMIC DNA]</scope>
    <source>
        <strain evidence="2">LaAM-08-1</strain>
    </source>
</reference>
<proteinExistence type="predicted"/>
<name>A0A0C9WP09_9AGAR</name>
<sequence length="363" mass="39978">MSRIITRSAVDKVTLVFQDTNISISAYIIRLLEDSTLKGHPQILDLLCSATDIITAISQQPDAEKSALSWASNAIKKKYLSEMKSLVQNQEWKFNASHASAEKLDNFHIEGMALAMKGLAPDVWAMLDLLLMGDRKAFETSSTADYDGDQVMLNLETIAAHGDGLDYGKEFGENLSNSQGYTAEEAAQISNSRTSSQIPSRHVTGKIVRQDAICTIKKVVMISIMMQSHNMKCNALKSVFGIFLHSTNTPEKVIQALVHMGISISSSAINSAIHALSRETYEMLRDMGKTLIVGYAHDNFDIDFKTSVPTIEKIGRDTLTHLTSGTLIMLEHGVQPDNLQCSQELWEKSALNPQVKSAPITQT</sequence>
<dbReference type="OrthoDB" id="4743193at2759"/>
<gene>
    <name evidence="1" type="ORF">K443DRAFT_13587</name>
</gene>
<reference evidence="1 2" key="1">
    <citation type="submission" date="2014-04" db="EMBL/GenBank/DDBJ databases">
        <authorList>
            <consortium name="DOE Joint Genome Institute"/>
            <person name="Kuo A."/>
            <person name="Kohler A."/>
            <person name="Nagy L.G."/>
            <person name="Floudas D."/>
            <person name="Copeland A."/>
            <person name="Barry K.W."/>
            <person name="Cichocki N."/>
            <person name="Veneault-Fourrey C."/>
            <person name="LaButti K."/>
            <person name="Lindquist E.A."/>
            <person name="Lipzen A."/>
            <person name="Lundell T."/>
            <person name="Morin E."/>
            <person name="Murat C."/>
            <person name="Sun H."/>
            <person name="Tunlid A."/>
            <person name="Henrissat B."/>
            <person name="Grigoriev I.V."/>
            <person name="Hibbett D.S."/>
            <person name="Martin F."/>
            <person name="Nordberg H.P."/>
            <person name="Cantor M.N."/>
            <person name="Hua S.X."/>
        </authorList>
    </citation>
    <scope>NUCLEOTIDE SEQUENCE [LARGE SCALE GENOMIC DNA]</scope>
    <source>
        <strain evidence="1 2">LaAM-08-1</strain>
    </source>
</reference>
<organism evidence="1 2">
    <name type="scientific">Laccaria amethystina LaAM-08-1</name>
    <dbReference type="NCBI Taxonomy" id="1095629"/>
    <lineage>
        <taxon>Eukaryota</taxon>
        <taxon>Fungi</taxon>
        <taxon>Dikarya</taxon>
        <taxon>Basidiomycota</taxon>
        <taxon>Agaricomycotina</taxon>
        <taxon>Agaricomycetes</taxon>
        <taxon>Agaricomycetidae</taxon>
        <taxon>Agaricales</taxon>
        <taxon>Agaricineae</taxon>
        <taxon>Hydnangiaceae</taxon>
        <taxon>Laccaria</taxon>
    </lineage>
</organism>
<dbReference type="HOGENOM" id="CLU_009487_2_0_1"/>
<evidence type="ECO:0000313" key="1">
    <source>
        <dbReference type="EMBL" id="KIJ92460.1"/>
    </source>
</evidence>
<keyword evidence="2" id="KW-1185">Reference proteome</keyword>
<dbReference type="AlphaFoldDB" id="A0A0C9WP09"/>
<dbReference type="Proteomes" id="UP000054477">
    <property type="component" value="Unassembled WGS sequence"/>
</dbReference>
<accession>A0A0C9WP09</accession>
<dbReference type="EMBL" id="KN838908">
    <property type="protein sequence ID" value="KIJ92460.1"/>
    <property type="molecule type" value="Genomic_DNA"/>
</dbReference>
<protein>
    <submittedName>
        <fullName evidence="1">Unplaced genomic scaffold K443scaffold_373, whole genome shotgun sequence</fullName>
    </submittedName>
</protein>
<dbReference type="STRING" id="1095629.A0A0C9WP09"/>
<evidence type="ECO:0000313" key="2">
    <source>
        <dbReference type="Proteomes" id="UP000054477"/>
    </source>
</evidence>